<protein>
    <recommendedName>
        <fullName evidence="9">OBP47-like domain-containing protein</fullName>
    </recommendedName>
</protein>
<feature type="signal peptide" evidence="8">
    <location>
        <begin position="1"/>
        <end position="29"/>
    </location>
</feature>
<evidence type="ECO:0000256" key="2">
    <source>
        <dbReference type="ARBA" id="ARBA00008098"/>
    </source>
</evidence>
<reference evidence="10" key="2">
    <citation type="submission" date="2020-05" db="UniProtKB">
        <authorList>
            <consortium name="EnsemblMetazoa"/>
        </authorList>
    </citation>
    <scope>IDENTIFICATION</scope>
    <source>
        <strain evidence="10">maculatus3</strain>
    </source>
</reference>
<dbReference type="Gene3D" id="1.10.238.270">
    <property type="match status" value="2"/>
</dbReference>
<keyword evidence="8" id="KW-0732">Signal</keyword>
<evidence type="ECO:0000259" key="9">
    <source>
        <dbReference type="Pfam" id="PF22651"/>
    </source>
</evidence>
<evidence type="ECO:0000256" key="6">
    <source>
        <dbReference type="ARBA" id="ARBA00022725"/>
    </source>
</evidence>
<keyword evidence="5" id="KW-0716">Sensory transduction</keyword>
<dbReference type="InterPro" id="IPR036728">
    <property type="entry name" value="PBP_GOBP_sf"/>
</dbReference>
<proteinExistence type="inferred from homology"/>
<dbReference type="AlphaFoldDB" id="A0A182SJT9"/>
<evidence type="ECO:0000256" key="1">
    <source>
        <dbReference type="ARBA" id="ARBA00004613"/>
    </source>
</evidence>
<dbReference type="Pfam" id="PF22651">
    <property type="entry name" value="OBP47_like"/>
    <property type="match status" value="1"/>
</dbReference>
<keyword evidence="3" id="KW-0813">Transport</keyword>
<organism evidence="10 11">
    <name type="scientific">Anopheles maculatus</name>
    <dbReference type="NCBI Taxonomy" id="74869"/>
    <lineage>
        <taxon>Eukaryota</taxon>
        <taxon>Metazoa</taxon>
        <taxon>Ecdysozoa</taxon>
        <taxon>Arthropoda</taxon>
        <taxon>Hexapoda</taxon>
        <taxon>Insecta</taxon>
        <taxon>Pterygota</taxon>
        <taxon>Neoptera</taxon>
        <taxon>Endopterygota</taxon>
        <taxon>Diptera</taxon>
        <taxon>Nematocera</taxon>
        <taxon>Culicoidea</taxon>
        <taxon>Culicidae</taxon>
        <taxon>Anophelinae</taxon>
        <taxon>Anopheles</taxon>
        <taxon>Anopheles maculatus group</taxon>
    </lineage>
</organism>
<evidence type="ECO:0000256" key="3">
    <source>
        <dbReference type="ARBA" id="ARBA00022448"/>
    </source>
</evidence>
<sequence length="356" mass="39274">MATTINCIRSSCAWAKVLLLLWFVQLATGEPNAACKTMPAMGKDENEQCCEMPEMFPNETLHQCMGEFERSSMSQLQKSCQFSACVLKKQNLLKSDGKLDTDQIKPYIKDKIKGSDEWKGLIEKAVLEDCLPMIEKDSSMLKQMKGSLGDCEPLPAVVIACAAAKVFDTMEQVMGHPRNDLLGCHNGTKATVDECCNIPILADKAVIEKCKSEHPFKPPKTTSGERGPHPGACIADCIMKGMSAMKDGVVDAAAFKKAVAPVIKANPTFAKLIEDAVKTCADRANMDSGFTMTKGNNDCKPEAKHFINCVYGTLFEKCPTNLWTKKEECTLLKDKIQKGCPYFALRKRHGRQMRPT</sequence>
<name>A0A182SJT9_9DIPT</name>
<keyword evidence="7" id="KW-1015">Disulfide bond</keyword>
<keyword evidence="4" id="KW-0964">Secreted</keyword>
<evidence type="ECO:0000256" key="8">
    <source>
        <dbReference type="SAM" id="SignalP"/>
    </source>
</evidence>
<feature type="domain" description="OBP47-like" evidence="9">
    <location>
        <begin position="199"/>
        <end position="334"/>
    </location>
</feature>
<dbReference type="SUPFAM" id="SSF47565">
    <property type="entry name" value="Insect pheromone/odorant-binding proteins"/>
    <property type="match status" value="2"/>
</dbReference>
<dbReference type="EnsemblMetazoa" id="AMAM008187-RA">
    <property type="protein sequence ID" value="AMAM008187-PA"/>
    <property type="gene ID" value="AMAM008187"/>
</dbReference>
<keyword evidence="11" id="KW-1185">Reference proteome</keyword>
<reference evidence="11" key="1">
    <citation type="submission" date="2013-09" db="EMBL/GenBank/DDBJ databases">
        <title>The Genome Sequence of Anopheles maculatus species B.</title>
        <authorList>
            <consortium name="The Broad Institute Genomics Platform"/>
            <person name="Neafsey D.E."/>
            <person name="Besansky N."/>
            <person name="Howell P."/>
            <person name="Walton C."/>
            <person name="Young S.K."/>
            <person name="Zeng Q."/>
            <person name="Gargeya S."/>
            <person name="Fitzgerald M."/>
            <person name="Haas B."/>
            <person name="Abouelleil A."/>
            <person name="Allen A.W."/>
            <person name="Alvarado L."/>
            <person name="Arachchi H.M."/>
            <person name="Berlin A.M."/>
            <person name="Chapman S.B."/>
            <person name="Gainer-Dewar J."/>
            <person name="Goldberg J."/>
            <person name="Griggs A."/>
            <person name="Gujja S."/>
            <person name="Hansen M."/>
            <person name="Howarth C."/>
            <person name="Imamovic A."/>
            <person name="Ireland A."/>
            <person name="Larimer J."/>
            <person name="McCowan C."/>
            <person name="Murphy C."/>
            <person name="Pearson M."/>
            <person name="Poon T.W."/>
            <person name="Priest M."/>
            <person name="Roberts A."/>
            <person name="Saif S."/>
            <person name="Shea T."/>
            <person name="Sisk P."/>
            <person name="Sykes S."/>
            <person name="Wortman J."/>
            <person name="Nusbaum C."/>
            <person name="Birren B."/>
        </authorList>
    </citation>
    <scope>NUCLEOTIDE SEQUENCE [LARGE SCALE GENOMIC DNA]</scope>
    <source>
        <strain evidence="11">maculatus3</strain>
    </source>
</reference>
<evidence type="ECO:0000313" key="11">
    <source>
        <dbReference type="Proteomes" id="UP000075901"/>
    </source>
</evidence>
<dbReference type="InterPro" id="IPR054577">
    <property type="entry name" value="OBP47-like_dom"/>
</dbReference>
<evidence type="ECO:0000256" key="4">
    <source>
        <dbReference type="ARBA" id="ARBA00022525"/>
    </source>
</evidence>
<comment type="subcellular location">
    <subcellularLocation>
        <location evidence="1">Secreted</location>
    </subcellularLocation>
</comment>
<dbReference type="PANTHER" id="PTHR21066">
    <property type="entry name" value="ODORANT-BINDING PROTEIN 59A-RELATED"/>
    <property type="match status" value="1"/>
</dbReference>
<dbReference type="VEuPathDB" id="VectorBase:AMAM008187"/>
<dbReference type="GO" id="GO:0007608">
    <property type="term" value="P:sensory perception of smell"/>
    <property type="evidence" value="ECO:0007669"/>
    <property type="project" value="UniProtKB-KW"/>
</dbReference>
<accession>A0A182SJT9</accession>
<keyword evidence="6" id="KW-0552">Olfaction</keyword>
<evidence type="ECO:0000313" key="10">
    <source>
        <dbReference type="EnsemblMetazoa" id="AMAM008187-PA"/>
    </source>
</evidence>
<evidence type="ECO:0000256" key="7">
    <source>
        <dbReference type="ARBA" id="ARBA00023157"/>
    </source>
</evidence>
<dbReference type="GO" id="GO:0005549">
    <property type="term" value="F:odorant binding"/>
    <property type="evidence" value="ECO:0007669"/>
    <property type="project" value="InterPro"/>
</dbReference>
<dbReference type="PANTHER" id="PTHR21066:SF3">
    <property type="entry name" value="IP02236P"/>
    <property type="match status" value="1"/>
</dbReference>
<dbReference type="InterPro" id="IPR052295">
    <property type="entry name" value="Odorant-binding_protein"/>
</dbReference>
<evidence type="ECO:0000256" key="5">
    <source>
        <dbReference type="ARBA" id="ARBA00022606"/>
    </source>
</evidence>
<comment type="similarity">
    <text evidence="2">Belongs to the PBP/GOBP family.</text>
</comment>
<feature type="chain" id="PRO_5008135879" description="OBP47-like domain-containing protein" evidence="8">
    <location>
        <begin position="30"/>
        <end position="356"/>
    </location>
</feature>
<dbReference type="GO" id="GO:0005576">
    <property type="term" value="C:extracellular region"/>
    <property type="evidence" value="ECO:0007669"/>
    <property type="project" value="UniProtKB-SubCell"/>
</dbReference>
<dbReference type="Proteomes" id="UP000075901">
    <property type="component" value="Unassembled WGS sequence"/>
</dbReference>